<dbReference type="AlphaFoldDB" id="A0A1H1ZCZ2"/>
<reference evidence="3" key="1">
    <citation type="submission" date="2016-10" db="EMBL/GenBank/DDBJ databases">
        <authorList>
            <person name="Varghese N."/>
            <person name="Submissions S."/>
        </authorList>
    </citation>
    <scope>NUCLEOTIDE SEQUENCE [LARGE SCALE GENOMIC DNA]</scope>
    <source>
        <strain evidence="3">DSM 21772</strain>
    </source>
</reference>
<name>A0A1H1ZCZ2_9MICO</name>
<dbReference type="EMBL" id="LT629742">
    <property type="protein sequence ID" value="SDT31076.1"/>
    <property type="molecule type" value="Genomic_DNA"/>
</dbReference>
<keyword evidence="3" id="KW-1185">Reference proteome</keyword>
<proteinExistence type="predicted"/>
<gene>
    <name evidence="2" type="ORF">SAMN04489834_3395</name>
</gene>
<dbReference type="STRING" id="412690.SAMN04489834_3395"/>
<dbReference type="OrthoDB" id="5124536at2"/>
<accession>A0A1H1ZCZ2</accession>
<sequence>MSDQNDDRLNDNRLNDPQQMEDDLLMEDEITVPADEGVFENEDAAEPEHKRTGVLGDPLDVNIGEDTGLLE</sequence>
<evidence type="ECO:0000313" key="3">
    <source>
        <dbReference type="Proteomes" id="UP000181956"/>
    </source>
</evidence>
<organism evidence="2 3">
    <name type="scientific">Microterricola viridarii</name>
    <dbReference type="NCBI Taxonomy" id="412690"/>
    <lineage>
        <taxon>Bacteria</taxon>
        <taxon>Bacillati</taxon>
        <taxon>Actinomycetota</taxon>
        <taxon>Actinomycetes</taxon>
        <taxon>Micrococcales</taxon>
        <taxon>Microbacteriaceae</taxon>
        <taxon>Microterricola</taxon>
    </lineage>
</organism>
<dbReference type="RefSeq" id="WP_083365085.1">
    <property type="nucleotide sequence ID" value="NZ_LT629742.1"/>
</dbReference>
<feature type="compositionally biased region" description="Basic and acidic residues" evidence="1">
    <location>
        <begin position="1"/>
        <end position="14"/>
    </location>
</feature>
<evidence type="ECO:0000256" key="1">
    <source>
        <dbReference type="SAM" id="MobiDB-lite"/>
    </source>
</evidence>
<dbReference type="Proteomes" id="UP000181956">
    <property type="component" value="Chromosome I"/>
</dbReference>
<protein>
    <submittedName>
        <fullName evidence="2">Uncharacterized protein</fullName>
    </submittedName>
</protein>
<evidence type="ECO:0000313" key="2">
    <source>
        <dbReference type="EMBL" id="SDT31076.1"/>
    </source>
</evidence>
<feature type="region of interest" description="Disordered" evidence="1">
    <location>
        <begin position="38"/>
        <end position="71"/>
    </location>
</feature>
<feature type="region of interest" description="Disordered" evidence="1">
    <location>
        <begin position="1"/>
        <end position="22"/>
    </location>
</feature>